<dbReference type="STRING" id="150146.SAMN05443667_11213"/>
<dbReference type="InterPro" id="IPR052183">
    <property type="entry name" value="IS_Transposase"/>
</dbReference>
<dbReference type="Proteomes" id="UP000198951">
    <property type="component" value="Unassembled WGS sequence"/>
</dbReference>
<sequence length="221" mass="25761">MNTKGHCYPKAIILQAVYFKLRFALSYSDVEEIMKMRDIAVDHATIQRWVFKFAPLIESQIKKRKNRVGASWRMDETYIKVKGIWCYLYRAVDKLGNTVDFLLTKRRQRMSAQSFLIKAINNNCRPTVINIDKSGSNISAMRVYNKRSFSNIKIGQCKYLNNIVEQDHRFIKWRIQNGLGFKSFESAKRTLGGIEVVHMLRKNQMLKPGTSMFKSFCKLAA</sequence>
<reference evidence="6" key="1">
    <citation type="submission" date="2016-10" db="EMBL/GenBank/DDBJ databases">
        <authorList>
            <person name="Varghese N."/>
            <person name="Submissions S."/>
        </authorList>
    </citation>
    <scope>NUCLEOTIDE SEQUENCE [LARGE SCALE GENOMIC DNA]</scope>
    <source>
        <strain evidence="6">DSM 22376</strain>
    </source>
</reference>
<dbReference type="NCBIfam" id="NF033587">
    <property type="entry name" value="transpos_IS6"/>
    <property type="match status" value="1"/>
</dbReference>
<name>A0A1H4F4Y7_9FLAO</name>
<dbReference type="InterPro" id="IPR047930">
    <property type="entry name" value="Transpos_IS6"/>
</dbReference>
<protein>
    <submittedName>
        <fullName evidence="5">Putative transposase</fullName>
    </submittedName>
</protein>
<keyword evidence="2" id="KW-0238">DNA-binding</keyword>
<dbReference type="RefSeq" id="WP_091092188.1">
    <property type="nucleotide sequence ID" value="NZ_FNRD01000012.1"/>
</dbReference>
<dbReference type="GO" id="GO:0006310">
    <property type="term" value="P:DNA recombination"/>
    <property type="evidence" value="ECO:0007669"/>
    <property type="project" value="UniProtKB-KW"/>
</dbReference>
<dbReference type="GO" id="GO:0003677">
    <property type="term" value="F:DNA binding"/>
    <property type="evidence" value="ECO:0007669"/>
    <property type="project" value="UniProtKB-KW"/>
</dbReference>
<evidence type="ECO:0000256" key="1">
    <source>
        <dbReference type="ARBA" id="ARBA00022578"/>
    </source>
</evidence>
<proteinExistence type="predicted"/>
<dbReference type="PANTHER" id="PTHR35528:SF3">
    <property type="entry name" value="BLL1675 PROTEIN"/>
    <property type="match status" value="1"/>
</dbReference>
<dbReference type="InterPro" id="IPR032874">
    <property type="entry name" value="DDE_dom"/>
</dbReference>
<dbReference type="Pfam" id="PF13610">
    <property type="entry name" value="DDE_Tnp_IS240"/>
    <property type="match status" value="1"/>
</dbReference>
<keyword evidence="3" id="KW-0233">DNA recombination</keyword>
<dbReference type="GO" id="GO:0032196">
    <property type="term" value="P:transposition"/>
    <property type="evidence" value="ECO:0007669"/>
    <property type="project" value="UniProtKB-KW"/>
</dbReference>
<evidence type="ECO:0000256" key="2">
    <source>
        <dbReference type="ARBA" id="ARBA00023125"/>
    </source>
</evidence>
<dbReference type="AlphaFoldDB" id="A0A1H4F4Y7"/>
<keyword evidence="1" id="KW-0815">Transposition</keyword>
<organism evidence="5 6">
    <name type="scientific">Flavobacterium gillisiae</name>
    <dbReference type="NCBI Taxonomy" id="150146"/>
    <lineage>
        <taxon>Bacteria</taxon>
        <taxon>Pseudomonadati</taxon>
        <taxon>Bacteroidota</taxon>
        <taxon>Flavobacteriia</taxon>
        <taxon>Flavobacteriales</taxon>
        <taxon>Flavobacteriaceae</taxon>
        <taxon>Flavobacterium</taxon>
    </lineage>
</organism>
<dbReference type="PANTHER" id="PTHR35528">
    <property type="entry name" value="BLL1675 PROTEIN"/>
    <property type="match status" value="1"/>
</dbReference>
<evidence type="ECO:0000313" key="5">
    <source>
        <dbReference type="EMBL" id="SEA92271.1"/>
    </source>
</evidence>
<keyword evidence="6" id="KW-1185">Reference proteome</keyword>
<dbReference type="EMBL" id="FNRD01000012">
    <property type="protein sequence ID" value="SEA92271.1"/>
    <property type="molecule type" value="Genomic_DNA"/>
</dbReference>
<evidence type="ECO:0000259" key="4">
    <source>
        <dbReference type="Pfam" id="PF13610"/>
    </source>
</evidence>
<evidence type="ECO:0000313" key="6">
    <source>
        <dbReference type="Proteomes" id="UP000198951"/>
    </source>
</evidence>
<evidence type="ECO:0000256" key="3">
    <source>
        <dbReference type="ARBA" id="ARBA00023172"/>
    </source>
</evidence>
<gene>
    <name evidence="5" type="ORF">SAMN05443667_11213</name>
</gene>
<feature type="domain" description="DDE" evidence="4">
    <location>
        <begin position="70"/>
        <end position="203"/>
    </location>
</feature>
<accession>A0A1H4F4Y7</accession>
<dbReference type="OrthoDB" id="1376408at2"/>